<feature type="region of interest" description="Disordered" evidence="1">
    <location>
        <begin position="1"/>
        <end position="103"/>
    </location>
</feature>
<evidence type="ECO:0000313" key="2">
    <source>
        <dbReference type="EMBL" id="GLW75257.1"/>
    </source>
</evidence>
<dbReference type="AlphaFoldDB" id="A0A9W6V7H6"/>
<gene>
    <name evidence="2" type="ORF">Kpho02_75540</name>
</gene>
<protein>
    <submittedName>
        <fullName evidence="2">Uncharacterized protein</fullName>
    </submittedName>
</protein>
<dbReference type="Proteomes" id="UP001165041">
    <property type="component" value="Unassembled WGS sequence"/>
</dbReference>
<accession>A0A9W6V7H6</accession>
<dbReference type="EMBL" id="BSSA01000051">
    <property type="protein sequence ID" value="GLW75257.1"/>
    <property type="molecule type" value="Genomic_DNA"/>
</dbReference>
<sequence length="103" mass="10569">MASKAAPSGRPQERARSRTYPAEAATGADEAVTASVPAERNLAADGGPRKVPGWGDSSRVPCVIYSPPKPGSVATTPRTEGRREGPFCGTGGQEAGIRTVSTM</sequence>
<evidence type="ECO:0000256" key="1">
    <source>
        <dbReference type="SAM" id="MobiDB-lite"/>
    </source>
</evidence>
<name>A0A9W6V7H6_9ACTN</name>
<evidence type="ECO:0000313" key="3">
    <source>
        <dbReference type="Proteomes" id="UP001165041"/>
    </source>
</evidence>
<organism evidence="2 3">
    <name type="scientific">Kitasatospora phosalacinea</name>
    <dbReference type="NCBI Taxonomy" id="2065"/>
    <lineage>
        <taxon>Bacteria</taxon>
        <taxon>Bacillati</taxon>
        <taxon>Actinomycetota</taxon>
        <taxon>Actinomycetes</taxon>
        <taxon>Kitasatosporales</taxon>
        <taxon>Streptomycetaceae</taxon>
        <taxon>Kitasatospora</taxon>
    </lineage>
</organism>
<proteinExistence type="predicted"/>
<comment type="caution">
    <text evidence="2">The sequence shown here is derived from an EMBL/GenBank/DDBJ whole genome shotgun (WGS) entry which is preliminary data.</text>
</comment>
<reference evidence="2" key="1">
    <citation type="submission" date="2023-02" db="EMBL/GenBank/DDBJ databases">
        <title>Kitasatospora phosalacinea NBRC 14627.</title>
        <authorList>
            <person name="Ichikawa N."/>
            <person name="Sato H."/>
            <person name="Tonouchi N."/>
        </authorList>
    </citation>
    <scope>NUCLEOTIDE SEQUENCE</scope>
    <source>
        <strain evidence="2">NBRC 14627</strain>
    </source>
</reference>